<sequence>MRPRQNIIELFATFIQFNADRFNHWVTEPKLRRSMENAIIQLRQTEASETFWVLYWYKCWQSESNNFSKSHLTAYLQESCYWAAEKTSHNFGSNQYTLSDCFQIAIANIDTVLKRYNPTQGFPLKNYASAIFSSTIRNLLRDRQEVNISTIWSLLRRISQKRLVESLQQTGLAEEKIATYVLAWKCFKTLYLPEQATGTRKLPAPDKATWDAIANYYNQQRITQLQPGAIEVNSEILEKWLTNCAKAARNYLYPPVVSLNAAKPGQETDEFIDSLPETATDSLLTEMIVQEELQYRAEQLSGMNAVLRGAIAKLDPEAQSIIKLYYGQNLTQQQIAQQLEIKQYTISRRLTKARESLLLALVQWSQNTLHISLSSNVLKDISIVLEGWLKDTLSNADFSSISELPS</sequence>
<dbReference type="InterPro" id="IPR014284">
    <property type="entry name" value="RNA_pol_sigma-70_dom"/>
</dbReference>
<evidence type="ECO:0000256" key="1">
    <source>
        <dbReference type="ARBA" id="ARBA00023015"/>
    </source>
</evidence>
<dbReference type="SUPFAM" id="SSF88659">
    <property type="entry name" value="Sigma3 and sigma4 domains of RNA polymerase sigma factors"/>
    <property type="match status" value="1"/>
</dbReference>
<dbReference type="PANTHER" id="PTHR30385:SF7">
    <property type="entry name" value="RNA POLYMERASE SIGMA FACTOR FLIA"/>
    <property type="match status" value="1"/>
</dbReference>
<dbReference type="PANTHER" id="PTHR30385">
    <property type="entry name" value="SIGMA FACTOR F FLAGELLAR"/>
    <property type="match status" value="1"/>
</dbReference>
<evidence type="ECO:0000313" key="6">
    <source>
        <dbReference type="EMBL" id="MFB2880378.1"/>
    </source>
</evidence>
<proteinExistence type="predicted"/>
<gene>
    <name evidence="6" type="ORF">ACE1CC_26320</name>
</gene>
<protein>
    <submittedName>
        <fullName evidence="6">Sigma-70 family RNA polymerase sigma factor</fullName>
    </submittedName>
</protein>
<evidence type="ECO:0000313" key="7">
    <source>
        <dbReference type="Proteomes" id="UP001576774"/>
    </source>
</evidence>
<dbReference type="Pfam" id="PF04545">
    <property type="entry name" value="Sigma70_r4"/>
    <property type="match status" value="1"/>
</dbReference>
<dbReference type="SUPFAM" id="SSF88946">
    <property type="entry name" value="Sigma2 domain of RNA polymerase sigma factors"/>
    <property type="match status" value="1"/>
</dbReference>
<keyword evidence="4" id="KW-0804">Transcription</keyword>
<dbReference type="InterPro" id="IPR013324">
    <property type="entry name" value="RNA_pol_sigma_r3/r4-like"/>
</dbReference>
<comment type="caution">
    <text evidence="6">The sequence shown here is derived from an EMBL/GenBank/DDBJ whole genome shotgun (WGS) entry which is preliminary data.</text>
</comment>
<keyword evidence="2" id="KW-0731">Sigma factor</keyword>
<name>A0ABV4XE11_9CYAN</name>
<organism evidence="6 7">
    <name type="scientific">Floridaenema aerugineum BLCC-F46</name>
    <dbReference type="NCBI Taxonomy" id="3153654"/>
    <lineage>
        <taxon>Bacteria</taxon>
        <taxon>Bacillati</taxon>
        <taxon>Cyanobacteriota</taxon>
        <taxon>Cyanophyceae</taxon>
        <taxon>Oscillatoriophycideae</taxon>
        <taxon>Aerosakkonematales</taxon>
        <taxon>Aerosakkonemataceae</taxon>
        <taxon>Floridanema</taxon>
        <taxon>Floridanema aerugineum</taxon>
    </lineage>
</organism>
<dbReference type="CDD" id="cd06171">
    <property type="entry name" value="Sigma70_r4"/>
    <property type="match status" value="1"/>
</dbReference>
<dbReference type="EMBL" id="JBHFNQ010000202">
    <property type="protein sequence ID" value="MFB2880378.1"/>
    <property type="molecule type" value="Genomic_DNA"/>
</dbReference>
<keyword evidence="1" id="KW-0805">Transcription regulation</keyword>
<evidence type="ECO:0000259" key="5">
    <source>
        <dbReference type="Pfam" id="PF04545"/>
    </source>
</evidence>
<dbReference type="NCBIfam" id="TIGR02937">
    <property type="entry name" value="sigma70-ECF"/>
    <property type="match status" value="1"/>
</dbReference>
<feature type="domain" description="RNA polymerase sigma-70 region 4" evidence="5">
    <location>
        <begin position="310"/>
        <end position="357"/>
    </location>
</feature>
<dbReference type="InterPro" id="IPR013325">
    <property type="entry name" value="RNA_pol_sigma_r2"/>
</dbReference>
<evidence type="ECO:0000256" key="2">
    <source>
        <dbReference type="ARBA" id="ARBA00023082"/>
    </source>
</evidence>
<dbReference type="InterPro" id="IPR007630">
    <property type="entry name" value="RNA_pol_sigma70_r4"/>
</dbReference>
<reference evidence="6 7" key="1">
    <citation type="submission" date="2024-09" db="EMBL/GenBank/DDBJ databases">
        <title>Floridaenema gen nov. (Aerosakkonemataceae, Aerosakkonematales ord. nov., Cyanobacteria) from benthic tropical and subtropical fresh waters, with the description of four new species.</title>
        <authorList>
            <person name="Moretto J.A."/>
            <person name="Berthold D.E."/>
            <person name="Lefler F.W."/>
            <person name="Huang I.-S."/>
            <person name="Laughinghouse H. IV."/>
        </authorList>
    </citation>
    <scope>NUCLEOTIDE SEQUENCE [LARGE SCALE GENOMIC DNA]</scope>
    <source>
        <strain evidence="6 7">BLCC-F46</strain>
    </source>
</reference>
<accession>A0ABV4XE11</accession>
<dbReference type="Proteomes" id="UP001576774">
    <property type="component" value="Unassembled WGS sequence"/>
</dbReference>
<keyword evidence="7" id="KW-1185">Reference proteome</keyword>
<evidence type="ECO:0000256" key="3">
    <source>
        <dbReference type="ARBA" id="ARBA00023125"/>
    </source>
</evidence>
<evidence type="ECO:0000256" key="4">
    <source>
        <dbReference type="ARBA" id="ARBA00023163"/>
    </source>
</evidence>
<keyword evidence="3" id="KW-0238">DNA-binding</keyword>
<dbReference type="Gene3D" id="1.10.10.60">
    <property type="entry name" value="Homeodomain-like"/>
    <property type="match status" value="1"/>
</dbReference>